<dbReference type="InterPro" id="IPR011009">
    <property type="entry name" value="Kinase-like_dom_sf"/>
</dbReference>
<feature type="compositionally biased region" description="Pro residues" evidence="1">
    <location>
        <begin position="234"/>
        <end position="270"/>
    </location>
</feature>
<dbReference type="GO" id="GO:0004674">
    <property type="term" value="F:protein serine/threonine kinase activity"/>
    <property type="evidence" value="ECO:0007669"/>
    <property type="project" value="TreeGrafter"/>
</dbReference>
<dbReference type="AlphaFoldDB" id="A0AAE0FF26"/>
<dbReference type="InterPro" id="IPR000719">
    <property type="entry name" value="Prot_kinase_dom"/>
</dbReference>
<dbReference type="SMART" id="SM00220">
    <property type="entry name" value="S_TKc"/>
    <property type="match status" value="1"/>
</dbReference>
<gene>
    <name evidence="3" type="ORF">CYMTET_32723</name>
</gene>
<dbReference type="PANTHER" id="PTHR44167">
    <property type="entry name" value="OVARIAN-SPECIFIC SERINE/THREONINE-PROTEIN KINASE LOK-RELATED"/>
    <property type="match status" value="1"/>
</dbReference>
<dbReference type="PANTHER" id="PTHR44167:SF18">
    <property type="entry name" value="PROTEIN KINASE DOMAIN-CONTAINING PROTEIN"/>
    <property type="match status" value="1"/>
</dbReference>
<feature type="region of interest" description="Disordered" evidence="1">
    <location>
        <begin position="548"/>
        <end position="585"/>
    </location>
</feature>
<protein>
    <recommendedName>
        <fullName evidence="2">Protein kinase domain-containing protein</fullName>
    </recommendedName>
</protein>
<dbReference type="Pfam" id="PF00069">
    <property type="entry name" value="Pkinase"/>
    <property type="match status" value="1"/>
</dbReference>
<dbReference type="PROSITE" id="PS50011">
    <property type="entry name" value="PROTEIN_KINASE_DOM"/>
    <property type="match status" value="1"/>
</dbReference>
<dbReference type="GO" id="GO:0005737">
    <property type="term" value="C:cytoplasm"/>
    <property type="evidence" value="ECO:0007669"/>
    <property type="project" value="TreeGrafter"/>
</dbReference>
<dbReference type="Gene3D" id="1.10.510.10">
    <property type="entry name" value="Transferase(Phosphotransferase) domain 1"/>
    <property type="match status" value="1"/>
</dbReference>
<proteinExistence type="predicted"/>
<dbReference type="GO" id="GO:0044773">
    <property type="term" value="P:mitotic DNA damage checkpoint signaling"/>
    <property type="evidence" value="ECO:0007669"/>
    <property type="project" value="TreeGrafter"/>
</dbReference>
<evidence type="ECO:0000256" key="1">
    <source>
        <dbReference type="SAM" id="MobiDB-lite"/>
    </source>
</evidence>
<comment type="caution">
    <text evidence="3">The sequence shown here is derived from an EMBL/GenBank/DDBJ whole genome shotgun (WGS) entry which is preliminary data.</text>
</comment>
<dbReference type="EMBL" id="LGRX02019722">
    <property type="protein sequence ID" value="KAK3258223.1"/>
    <property type="molecule type" value="Genomic_DNA"/>
</dbReference>
<keyword evidence="4" id="KW-1185">Reference proteome</keyword>
<dbReference type="GO" id="GO:0005524">
    <property type="term" value="F:ATP binding"/>
    <property type="evidence" value="ECO:0007669"/>
    <property type="project" value="InterPro"/>
</dbReference>
<sequence length="1069" mass="115392">MPTIDKGSWYEVATANLGYASGCGIEADGGEDAVTLDECQRACAASNVCNVINHAEGTCRLRECKTCSPDSCELKAVSSGYDIYTSIALEPSPPPEPSLPAPGVPLHAYETETVSSTISFATLELSSFEDAAFNASFRVNFTRQVAAAAGVNMSEVEIVAITSGSTEVESAVHFSALSAGNSSADVLAASFVQLVNTTPGNIFATSNFEQFGEVSSTNVDVDSILVTYPSPPPCPCSPPQPSPCPCPPPLESSLPDPPSPPPPEPLPPPIGSAEDSQDDVNSGSASSSIPIIGGAVGGGAILLLALGLYAKCRGSSGTSDKQFKLRISLFSKKDHKDGEVSTEDDQQAIDGDCHTKAFDKPVVNVINPLGTYNNASFLTDEQANVEEELKVLPITLIDMTKRQQAAARLEQEEIMKQIELSGNLGGAEADALELVTSRVSEIENLLEKLTTFKNRYEIDKTRPICKGASGVVCFGMDSISKSMVALKFFAHKEEFKAELKNCSACHSVYVVKVLDMCNVVEEQVGPYPTPGQFTAVPAAYHPALGEPSLIKEPDATTEETSVRDNAHARTRKSIGEAADDADATNESFVDAVDEEAAEPIEVDGQHDKEAAAAGNTAIYAAASPEAMVASAPVASPTVIEQSPMSIDELCCLVLQRGDFTMQEYLKQSSHLLNDVKKKAMSSDIFNALCAMHRNAGLVHGDIKPANIVKFAMEDVWKFIDLATASKVGEDAAVEYTLRYASPEVVKLALQGQKIAPRDTTLDMWSAGVVLYEIYTGRRLFGEHLSDKQVVAELLSSMPLQLKGLQNIESGAARMIQDKLLVKDPSQRWTAEKVLKSNFFKTMDDTTRMTRSTLEVSRRLTVQMEEIAAMTAVSITEMQAGDLLVEIELQELSPKQQTCLVSDHDTVGPCYNLVLGCKYELILNIFRESSTLSNPVKTIQKLQLATTDGLPVLLDMEPHVNKEKSLPNLLSFRGEWIPALCKSDMLITPTKWPETRIVTMEMEVELKDLPGRPIKLSQQVHCLVSMFLLGLVLYACKAAMPFKSASHNHTYFLNCIVGLQTRSPMREGGS</sequence>
<feature type="region of interest" description="Disordered" evidence="1">
    <location>
        <begin position="234"/>
        <end position="286"/>
    </location>
</feature>
<reference evidence="3 4" key="1">
    <citation type="journal article" date="2015" name="Genome Biol. Evol.">
        <title>Comparative Genomics of a Bacterivorous Green Alga Reveals Evolutionary Causalities and Consequences of Phago-Mixotrophic Mode of Nutrition.</title>
        <authorList>
            <person name="Burns J.A."/>
            <person name="Paasch A."/>
            <person name="Narechania A."/>
            <person name="Kim E."/>
        </authorList>
    </citation>
    <scope>NUCLEOTIDE SEQUENCE [LARGE SCALE GENOMIC DNA]</scope>
    <source>
        <strain evidence="3 4">PLY_AMNH</strain>
    </source>
</reference>
<evidence type="ECO:0000313" key="3">
    <source>
        <dbReference type="EMBL" id="KAK3258223.1"/>
    </source>
</evidence>
<feature type="domain" description="Protein kinase" evidence="2">
    <location>
        <begin position="458"/>
        <end position="839"/>
    </location>
</feature>
<accession>A0AAE0FF26</accession>
<organism evidence="3 4">
    <name type="scientific">Cymbomonas tetramitiformis</name>
    <dbReference type="NCBI Taxonomy" id="36881"/>
    <lineage>
        <taxon>Eukaryota</taxon>
        <taxon>Viridiplantae</taxon>
        <taxon>Chlorophyta</taxon>
        <taxon>Pyramimonadophyceae</taxon>
        <taxon>Pyramimonadales</taxon>
        <taxon>Pyramimonadaceae</taxon>
        <taxon>Cymbomonas</taxon>
    </lineage>
</organism>
<evidence type="ECO:0000313" key="4">
    <source>
        <dbReference type="Proteomes" id="UP001190700"/>
    </source>
</evidence>
<feature type="compositionally biased region" description="Basic and acidic residues" evidence="1">
    <location>
        <begin position="549"/>
        <end position="567"/>
    </location>
</feature>
<dbReference type="Proteomes" id="UP001190700">
    <property type="component" value="Unassembled WGS sequence"/>
</dbReference>
<dbReference type="SUPFAM" id="SSF56112">
    <property type="entry name" value="Protein kinase-like (PK-like)"/>
    <property type="match status" value="1"/>
</dbReference>
<evidence type="ECO:0000259" key="2">
    <source>
        <dbReference type="PROSITE" id="PS50011"/>
    </source>
</evidence>
<dbReference type="GO" id="GO:0005634">
    <property type="term" value="C:nucleus"/>
    <property type="evidence" value="ECO:0007669"/>
    <property type="project" value="TreeGrafter"/>
</dbReference>
<name>A0AAE0FF26_9CHLO</name>